<feature type="region of interest" description="Disordered" evidence="5">
    <location>
        <begin position="49"/>
        <end position="71"/>
    </location>
</feature>
<keyword evidence="8" id="KW-1185">Reference proteome</keyword>
<dbReference type="FunFam" id="1.10.10.60:FF:000141">
    <property type="entry name" value="TetR family transcriptional regulator"/>
    <property type="match status" value="1"/>
</dbReference>
<feature type="domain" description="HTH tetR-type" evidence="6">
    <location>
        <begin position="73"/>
        <end position="133"/>
    </location>
</feature>
<accession>A0A1T4RKB4</accession>
<dbReference type="PROSITE" id="PS50977">
    <property type="entry name" value="HTH_TETR_2"/>
    <property type="match status" value="1"/>
</dbReference>
<protein>
    <submittedName>
        <fullName evidence="7">Transcriptional regulator, TetR family</fullName>
    </submittedName>
</protein>
<dbReference type="InterPro" id="IPR039536">
    <property type="entry name" value="TetR_C_Proteobacteria"/>
</dbReference>
<reference evidence="8" key="1">
    <citation type="submission" date="2017-02" db="EMBL/GenBank/DDBJ databases">
        <authorList>
            <person name="Varghese N."/>
            <person name="Submissions S."/>
        </authorList>
    </citation>
    <scope>NUCLEOTIDE SEQUENCE [LARGE SCALE GENOMIC DNA]</scope>
    <source>
        <strain evidence="8">USBA 369</strain>
    </source>
</reference>
<sequence>MEAAPRASAAGTEVGAPVRSSHIRSNDRKRVACQGCDVQIGAMAKTATIARPSPALSKPREGRRGRPKKGTAGLVTEQIVAVATELFFERGLAATNMDDVAARAHSSKRTLYARFPSKEALFETVIISFIRERLQFVQSVKSADETPTQTLLSLGERFLEQVLTPETVSLYRLLVCESDKFPNLPRILEEEGWEPTIRLIAEVLRQDSVLRGVDDDEIRFLAETFLALTAESPLRRASLGLQPPKMTDQIRKDLRRAILIFRNGYISQRSVS</sequence>
<evidence type="ECO:0000256" key="2">
    <source>
        <dbReference type="ARBA" id="ARBA00023125"/>
    </source>
</evidence>
<dbReference type="GO" id="GO:0000976">
    <property type="term" value="F:transcription cis-regulatory region binding"/>
    <property type="evidence" value="ECO:0007669"/>
    <property type="project" value="TreeGrafter"/>
</dbReference>
<organism evidence="7 8">
    <name type="scientific">Consotaella salsifontis</name>
    <dbReference type="NCBI Taxonomy" id="1365950"/>
    <lineage>
        <taxon>Bacteria</taxon>
        <taxon>Pseudomonadati</taxon>
        <taxon>Pseudomonadota</taxon>
        <taxon>Alphaproteobacteria</taxon>
        <taxon>Hyphomicrobiales</taxon>
        <taxon>Aurantimonadaceae</taxon>
        <taxon>Consotaella</taxon>
    </lineage>
</organism>
<keyword evidence="1" id="KW-0805">Transcription regulation</keyword>
<dbReference type="PANTHER" id="PTHR30055:SF146">
    <property type="entry name" value="HTH-TYPE TRANSCRIPTIONAL DUAL REGULATOR CECR"/>
    <property type="match status" value="1"/>
</dbReference>
<keyword evidence="3" id="KW-0804">Transcription</keyword>
<dbReference type="PANTHER" id="PTHR30055">
    <property type="entry name" value="HTH-TYPE TRANSCRIPTIONAL REGULATOR RUTR"/>
    <property type="match status" value="1"/>
</dbReference>
<dbReference type="PRINTS" id="PR00455">
    <property type="entry name" value="HTHTETR"/>
</dbReference>
<evidence type="ECO:0000256" key="3">
    <source>
        <dbReference type="ARBA" id="ARBA00023163"/>
    </source>
</evidence>
<dbReference type="Pfam" id="PF00440">
    <property type="entry name" value="TetR_N"/>
    <property type="match status" value="1"/>
</dbReference>
<feature type="DNA-binding region" description="H-T-H motif" evidence="4">
    <location>
        <begin position="96"/>
        <end position="115"/>
    </location>
</feature>
<evidence type="ECO:0000256" key="5">
    <source>
        <dbReference type="SAM" id="MobiDB-lite"/>
    </source>
</evidence>
<evidence type="ECO:0000259" key="6">
    <source>
        <dbReference type="PROSITE" id="PS50977"/>
    </source>
</evidence>
<dbReference type="SUPFAM" id="SSF46689">
    <property type="entry name" value="Homeodomain-like"/>
    <property type="match status" value="1"/>
</dbReference>
<name>A0A1T4RKB4_9HYPH</name>
<dbReference type="STRING" id="1365950.SAMN05428963_10722"/>
<dbReference type="InterPro" id="IPR001647">
    <property type="entry name" value="HTH_TetR"/>
</dbReference>
<evidence type="ECO:0000256" key="1">
    <source>
        <dbReference type="ARBA" id="ARBA00023015"/>
    </source>
</evidence>
<dbReference type="EMBL" id="FUXL01000007">
    <property type="protein sequence ID" value="SKA16450.1"/>
    <property type="molecule type" value="Genomic_DNA"/>
</dbReference>
<feature type="region of interest" description="Disordered" evidence="5">
    <location>
        <begin position="1"/>
        <end position="27"/>
    </location>
</feature>
<evidence type="ECO:0000313" key="8">
    <source>
        <dbReference type="Proteomes" id="UP000190135"/>
    </source>
</evidence>
<dbReference type="Proteomes" id="UP000190135">
    <property type="component" value="Unassembled WGS sequence"/>
</dbReference>
<proteinExistence type="predicted"/>
<dbReference type="InterPro" id="IPR009057">
    <property type="entry name" value="Homeodomain-like_sf"/>
</dbReference>
<dbReference type="OrthoDB" id="5292901at2"/>
<dbReference type="InterPro" id="IPR050109">
    <property type="entry name" value="HTH-type_TetR-like_transc_reg"/>
</dbReference>
<dbReference type="GO" id="GO:0003700">
    <property type="term" value="F:DNA-binding transcription factor activity"/>
    <property type="evidence" value="ECO:0007669"/>
    <property type="project" value="TreeGrafter"/>
</dbReference>
<keyword evidence="2 4" id="KW-0238">DNA-binding</keyword>
<dbReference type="AlphaFoldDB" id="A0A1T4RKB4"/>
<dbReference type="Gene3D" id="1.10.357.10">
    <property type="entry name" value="Tetracycline Repressor, domain 2"/>
    <property type="match status" value="1"/>
</dbReference>
<evidence type="ECO:0000256" key="4">
    <source>
        <dbReference type="PROSITE-ProRule" id="PRU00335"/>
    </source>
</evidence>
<evidence type="ECO:0000313" key="7">
    <source>
        <dbReference type="EMBL" id="SKA16450.1"/>
    </source>
</evidence>
<dbReference type="Pfam" id="PF14246">
    <property type="entry name" value="TetR_C_7"/>
    <property type="match status" value="1"/>
</dbReference>
<gene>
    <name evidence="7" type="ORF">SAMN05428963_10722</name>
</gene>